<feature type="compositionally biased region" description="Low complexity" evidence="2">
    <location>
        <begin position="424"/>
        <end position="461"/>
    </location>
</feature>
<protein>
    <submittedName>
        <fullName evidence="4">Transcription factor SPT20-like 1</fullName>
    </submittedName>
</protein>
<proteinExistence type="inferred from homology"/>
<name>A0A8J5TL15_HOMAM</name>
<dbReference type="AlphaFoldDB" id="A0A8J5TL15"/>
<dbReference type="GO" id="GO:0003712">
    <property type="term" value="F:transcription coregulator activity"/>
    <property type="evidence" value="ECO:0007669"/>
    <property type="project" value="InterPro"/>
</dbReference>
<gene>
    <name evidence="4" type="primary">Supt20h-L1</name>
    <name evidence="4" type="ORF">Hamer_G003381</name>
</gene>
<feature type="domain" description="Spt20-like SEP" evidence="3">
    <location>
        <begin position="71"/>
        <end position="215"/>
    </location>
</feature>
<feature type="region of interest" description="Disordered" evidence="2">
    <location>
        <begin position="416"/>
        <end position="461"/>
    </location>
</feature>
<organism evidence="4 5">
    <name type="scientific">Homarus americanus</name>
    <name type="common">American lobster</name>
    <dbReference type="NCBI Taxonomy" id="6706"/>
    <lineage>
        <taxon>Eukaryota</taxon>
        <taxon>Metazoa</taxon>
        <taxon>Ecdysozoa</taxon>
        <taxon>Arthropoda</taxon>
        <taxon>Crustacea</taxon>
        <taxon>Multicrustacea</taxon>
        <taxon>Malacostraca</taxon>
        <taxon>Eumalacostraca</taxon>
        <taxon>Eucarida</taxon>
        <taxon>Decapoda</taxon>
        <taxon>Pleocyemata</taxon>
        <taxon>Astacidea</taxon>
        <taxon>Nephropoidea</taxon>
        <taxon>Nephropidae</taxon>
        <taxon>Homarus</taxon>
    </lineage>
</organism>
<sequence length="461" mass="53155">MESLINKADYLIEQSHEVLVQGGCGALQGQPLFRKLAAIYAEEATKIPRLKSICLTHKLLEKLVKRESLNCLVVNLYRGNEGYSLAIKMSSGLETETVRLSYEEDVLLTYIDNEKLPPMLLDLLDESNIEIYHSGCVIAEVRDYRRTLDSSYDTRYLLLQPTSQSVAADIASMTRDRDWTTEERLHLEAEIIKRTAPPLNLSPSPMVAIINNKLHQRKYKFSTVPIKRAARRFSQVAQNRQKVFEESPAPKCLRLHNFLTAKKDKRPNPKNIIKPFTPLSMDDAPELSVPDNIDVPKVARTYERPNYTTDNSLVFIEELVLETERGQGRIYHTKLTISQRKTDEVYFGELYVDRDYQEGKQNGSTCKFQLGTQQQVCRYIQQFKEIFTEDWRKSVKITHRVAGQAAYSTFMQGSRDKKEELFKQSSSQQAGQQQIQVQQQSQQTQQQPQQQQQQSQQPIQQ</sequence>
<evidence type="ECO:0000313" key="5">
    <source>
        <dbReference type="Proteomes" id="UP000747542"/>
    </source>
</evidence>
<keyword evidence="5" id="KW-1185">Reference proteome</keyword>
<reference evidence="4" key="1">
    <citation type="journal article" date="2021" name="Sci. Adv.">
        <title>The American lobster genome reveals insights on longevity, neural, and immune adaptations.</title>
        <authorList>
            <person name="Polinski J.M."/>
            <person name="Zimin A.V."/>
            <person name="Clark K.F."/>
            <person name="Kohn A.B."/>
            <person name="Sadowski N."/>
            <person name="Timp W."/>
            <person name="Ptitsyn A."/>
            <person name="Khanna P."/>
            <person name="Romanova D.Y."/>
            <person name="Williams P."/>
            <person name="Greenwood S.J."/>
            <person name="Moroz L.L."/>
            <person name="Walt D.R."/>
            <person name="Bodnar A.G."/>
        </authorList>
    </citation>
    <scope>NUCLEOTIDE SEQUENCE</scope>
    <source>
        <strain evidence="4">GMGI-L3</strain>
    </source>
</reference>
<evidence type="ECO:0000256" key="2">
    <source>
        <dbReference type="SAM" id="MobiDB-lite"/>
    </source>
</evidence>
<dbReference type="InterPro" id="IPR046468">
    <property type="entry name" value="Spt20-like_SEP"/>
</dbReference>
<dbReference type="EMBL" id="JAHLQT010007678">
    <property type="protein sequence ID" value="KAG7174438.1"/>
    <property type="molecule type" value="Genomic_DNA"/>
</dbReference>
<dbReference type="GO" id="GO:0000124">
    <property type="term" value="C:SAGA complex"/>
    <property type="evidence" value="ECO:0007669"/>
    <property type="project" value="InterPro"/>
</dbReference>
<dbReference type="InterPro" id="IPR021950">
    <property type="entry name" value="Spt20"/>
</dbReference>
<comment type="similarity">
    <text evidence="1">Belongs to the SPT20 family.</text>
</comment>
<evidence type="ECO:0000313" key="4">
    <source>
        <dbReference type="EMBL" id="KAG7174438.1"/>
    </source>
</evidence>
<evidence type="ECO:0000259" key="3">
    <source>
        <dbReference type="Pfam" id="PF12090"/>
    </source>
</evidence>
<dbReference type="GO" id="GO:0006357">
    <property type="term" value="P:regulation of transcription by RNA polymerase II"/>
    <property type="evidence" value="ECO:0007669"/>
    <property type="project" value="TreeGrafter"/>
</dbReference>
<dbReference type="Proteomes" id="UP000747542">
    <property type="component" value="Unassembled WGS sequence"/>
</dbReference>
<dbReference type="Pfam" id="PF12090">
    <property type="entry name" value="Spt20_SEP"/>
    <property type="match status" value="1"/>
</dbReference>
<dbReference type="PANTHER" id="PTHR13526">
    <property type="entry name" value="TRANSCRIPTION FACTOR SPT20 HOMOLOG"/>
    <property type="match status" value="1"/>
</dbReference>
<comment type="caution">
    <text evidence="4">The sequence shown here is derived from an EMBL/GenBank/DDBJ whole genome shotgun (WGS) entry which is preliminary data.</text>
</comment>
<feature type="non-terminal residue" evidence="4">
    <location>
        <position position="461"/>
    </location>
</feature>
<dbReference type="PANTHER" id="PTHR13526:SF8">
    <property type="entry name" value="TRANSCRIPTION FACTOR SPT20 HOMOLOG"/>
    <property type="match status" value="1"/>
</dbReference>
<evidence type="ECO:0000256" key="1">
    <source>
        <dbReference type="ARBA" id="ARBA00009112"/>
    </source>
</evidence>
<accession>A0A8J5TL15</accession>